<dbReference type="GO" id="GO:0008154">
    <property type="term" value="P:actin polymerization or depolymerization"/>
    <property type="evidence" value="ECO:0007669"/>
    <property type="project" value="TreeGrafter"/>
</dbReference>
<dbReference type="GO" id="GO:0015629">
    <property type="term" value="C:actin cytoskeleton"/>
    <property type="evidence" value="ECO:0007669"/>
    <property type="project" value="TreeGrafter"/>
</dbReference>
<dbReference type="InterPro" id="IPR007123">
    <property type="entry name" value="Gelsolin-like_dom"/>
</dbReference>
<dbReference type="CDD" id="cd11290">
    <property type="entry name" value="gelsolin_S1_like"/>
    <property type="match status" value="1"/>
</dbReference>
<proteinExistence type="predicted"/>
<evidence type="ECO:0000313" key="2">
    <source>
        <dbReference type="EMBL" id="TVY41835.1"/>
    </source>
</evidence>
<dbReference type="Pfam" id="PF00626">
    <property type="entry name" value="Gelsolin"/>
    <property type="match status" value="3"/>
</dbReference>
<feature type="domain" description="Gelsolin-like" evidence="1">
    <location>
        <begin position="193"/>
        <end position="243"/>
    </location>
</feature>
<dbReference type="SMART" id="SM00262">
    <property type="entry name" value="GEL"/>
    <property type="match status" value="3"/>
</dbReference>
<organism evidence="2 3">
    <name type="scientific">Lachnellula occidentalis</name>
    <dbReference type="NCBI Taxonomy" id="215460"/>
    <lineage>
        <taxon>Eukaryota</taxon>
        <taxon>Fungi</taxon>
        <taxon>Dikarya</taxon>
        <taxon>Ascomycota</taxon>
        <taxon>Pezizomycotina</taxon>
        <taxon>Leotiomycetes</taxon>
        <taxon>Helotiales</taxon>
        <taxon>Lachnaceae</taxon>
        <taxon>Lachnellula</taxon>
    </lineage>
</organism>
<dbReference type="AlphaFoldDB" id="A0A8H8UEE2"/>
<dbReference type="OrthoDB" id="6375767at2759"/>
<dbReference type="PANTHER" id="PTHR11977">
    <property type="entry name" value="VILLIN"/>
    <property type="match status" value="1"/>
</dbReference>
<dbReference type="Proteomes" id="UP000443090">
    <property type="component" value="Unassembled WGS sequence"/>
</dbReference>
<accession>A0A8H8UEE2</accession>
<evidence type="ECO:0000313" key="3">
    <source>
        <dbReference type="Proteomes" id="UP000443090"/>
    </source>
</evidence>
<protein>
    <submittedName>
        <fullName evidence="2">Severin</fullName>
    </submittedName>
</protein>
<comment type="caution">
    <text evidence="2">The sequence shown here is derived from an EMBL/GenBank/DDBJ whole genome shotgun (WGS) entry which is preliminary data.</text>
</comment>
<sequence>MPPHEGLTHLKDHDIKDSNVELIGTEIDHRVKYNSAKSEPAWNDGKIGLQAGLHVWRIEDFEVVPWPKEKYGQFFDGDSYIVLHSYKVGKDGNEKLGHEIFFWLGRKTSQDEAGTAAYKTVELDEFLQGSATQHREIQQQPSDEFVALFPRLSIRAGGVRSGFTHVDRDAKPQEITTLLRIFKHPSAIGRDAIVVHEVEPTWQSLDDEDVFVLDKGDKIWVWQGKKCSPMEKAKAAQAVNDLTLAKHIDVEVLAQTDSRSHVVIGLLGGKDAAPDVFKSRRPVSSATTSSSRPRKLFRLSDASGQLFFDAVKEGQTIRRRDFDTNDVFLLDVGRAIWVWKGLGASATERAMWLKVAQSYVRQLQGTSDAYLTPLAAVVEGNESPSFFRAIESCEINFYRLSHPVAFPRLAVDFNASLNALVVSHRAAFPCHFPKATLDTLYIEGGNDSRLYGMFQ</sequence>
<name>A0A8H8UEE2_9HELO</name>
<reference evidence="2 3" key="1">
    <citation type="submission" date="2018-05" db="EMBL/GenBank/DDBJ databases">
        <title>Genome sequencing and assembly of the regulated plant pathogen Lachnellula willkommii and related sister species for the development of diagnostic species identification markers.</title>
        <authorList>
            <person name="Giroux E."/>
            <person name="Bilodeau G."/>
        </authorList>
    </citation>
    <scope>NUCLEOTIDE SEQUENCE [LARGE SCALE GENOMIC DNA]</scope>
    <source>
        <strain evidence="2 3">CBS 160.35</strain>
    </source>
</reference>
<dbReference type="PANTHER" id="PTHR11977:SF130">
    <property type="entry name" value="SEVERIN"/>
    <property type="match status" value="1"/>
</dbReference>
<dbReference type="InterPro" id="IPR007122">
    <property type="entry name" value="Villin/Gelsolin"/>
</dbReference>
<gene>
    <name evidence="2" type="primary">sevA</name>
    <name evidence="2" type="ORF">LOCC1_G007290</name>
</gene>
<dbReference type="GO" id="GO:0005737">
    <property type="term" value="C:cytoplasm"/>
    <property type="evidence" value="ECO:0007669"/>
    <property type="project" value="TreeGrafter"/>
</dbReference>
<feature type="domain" description="Gelsolin-like" evidence="1">
    <location>
        <begin position="320"/>
        <end position="386"/>
    </location>
</feature>
<dbReference type="InterPro" id="IPR029006">
    <property type="entry name" value="ADF-H/Gelsolin-like_dom_sf"/>
</dbReference>
<dbReference type="PRINTS" id="PR00597">
    <property type="entry name" value="GELSOLIN"/>
</dbReference>
<keyword evidence="3" id="KW-1185">Reference proteome</keyword>
<feature type="domain" description="Gelsolin-like" evidence="1">
    <location>
        <begin position="62"/>
        <end position="145"/>
    </location>
</feature>
<evidence type="ECO:0000259" key="1">
    <source>
        <dbReference type="Pfam" id="PF00626"/>
    </source>
</evidence>
<dbReference type="GO" id="GO:0051015">
    <property type="term" value="F:actin filament binding"/>
    <property type="evidence" value="ECO:0007669"/>
    <property type="project" value="InterPro"/>
</dbReference>
<dbReference type="Gene3D" id="3.40.20.10">
    <property type="entry name" value="Severin"/>
    <property type="match status" value="3"/>
</dbReference>
<dbReference type="EMBL" id="QGMI01000368">
    <property type="protein sequence ID" value="TVY41835.1"/>
    <property type="molecule type" value="Genomic_DNA"/>
</dbReference>
<dbReference type="SUPFAM" id="SSF55753">
    <property type="entry name" value="Actin depolymerizing proteins"/>
    <property type="match status" value="3"/>
</dbReference>